<proteinExistence type="predicted"/>
<evidence type="ECO:0000313" key="2">
    <source>
        <dbReference type="EMBL" id="MFL9923421.1"/>
    </source>
</evidence>
<evidence type="ECO:0000256" key="1">
    <source>
        <dbReference type="SAM" id="MobiDB-lite"/>
    </source>
</evidence>
<evidence type="ECO:0000313" key="3">
    <source>
        <dbReference type="Proteomes" id="UP001629246"/>
    </source>
</evidence>
<feature type="region of interest" description="Disordered" evidence="1">
    <location>
        <begin position="1"/>
        <end position="82"/>
    </location>
</feature>
<accession>A0ABW9A3E3</accession>
<reference evidence="2 3" key="1">
    <citation type="journal article" date="2024" name="Chem. Sci.">
        <title>Discovery of megapolipeptins by genome mining of a Burkholderiales bacteria collection.</title>
        <authorList>
            <person name="Paulo B.S."/>
            <person name="Recchia M.J.J."/>
            <person name="Lee S."/>
            <person name="Fergusson C.H."/>
            <person name="Romanowski S.B."/>
            <person name="Hernandez A."/>
            <person name="Krull N."/>
            <person name="Liu D.Y."/>
            <person name="Cavanagh H."/>
            <person name="Bos A."/>
            <person name="Gray C.A."/>
            <person name="Murphy B.T."/>
            <person name="Linington R.G."/>
            <person name="Eustaquio A.S."/>
        </authorList>
    </citation>
    <scope>NUCLEOTIDE SEQUENCE [LARGE SCALE GENOMIC DNA]</scope>
    <source>
        <strain evidence="2 3">RL21-008-BIB-A</strain>
    </source>
</reference>
<name>A0ABW9A3E3_9BURK</name>
<feature type="compositionally biased region" description="Polar residues" evidence="1">
    <location>
        <begin position="15"/>
        <end position="26"/>
    </location>
</feature>
<keyword evidence="3" id="KW-1185">Reference proteome</keyword>
<protein>
    <submittedName>
        <fullName evidence="2">Uncharacterized protein</fullName>
    </submittedName>
</protein>
<sequence length="82" mass="8911">MADQNRHAKKHPSAAQAQSHTENKASLNAAAAERIQGTLHAQYGHQTARPSPHPAERQAPGQKYLDGKPVATVDSKPVNRKR</sequence>
<gene>
    <name evidence="2" type="ORF">PQR62_04035</name>
</gene>
<dbReference type="RefSeq" id="WP_408155062.1">
    <property type="nucleotide sequence ID" value="NZ_JAQQFM010000002.1"/>
</dbReference>
<dbReference type="EMBL" id="JAQQFM010000002">
    <property type="protein sequence ID" value="MFL9923421.1"/>
    <property type="molecule type" value="Genomic_DNA"/>
</dbReference>
<comment type="caution">
    <text evidence="2">The sequence shown here is derived from an EMBL/GenBank/DDBJ whole genome shotgun (WGS) entry which is preliminary data.</text>
</comment>
<dbReference type="Proteomes" id="UP001629246">
    <property type="component" value="Unassembled WGS sequence"/>
</dbReference>
<organism evidence="2 3">
    <name type="scientific">Herbaspirillum lusitanum</name>
    <dbReference type="NCBI Taxonomy" id="213312"/>
    <lineage>
        <taxon>Bacteria</taxon>
        <taxon>Pseudomonadati</taxon>
        <taxon>Pseudomonadota</taxon>
        <taxon>Betaproteobacteria</taxon>
        <taxon>Burkholderiales</taxon>
        <taxon>Oxalobacteraceae</taxon>
        <taxon>Herbaspirillum</taxon>
    </lineage>
</organism>